<dbReference type="GO" id="GO:0005634">
    <property type="term" value="C:nucleus"/>
    <property type="evidence" value="ECO:0007669"/>
    <property type="project" value="UniProtKB-SubCell"/>
</dbReference>
<dbReference type="FunFam" id="1.10.10.60:FF:000140">
    <property type="entry name" value="Myb transcription factor"/>
    <property type="match status" value="1"/>
</dbReference>
<evidence type="ECO:0000256" key="4">
    <source>
        <dbReference type="ARBA" id="ARBA00023125"/>
    </source>
</evidence>
<evidence type="ECO:0000256" key="6">
    <source>
        <dbReference type="ARBA" id="ARBA00023242"/>
    </source>
</evidence>
<reference evidence="9" key="1">
    <citation type="submission" date="2019-09" db="EMBL/GenBank/DDBJ databases">
        <title>Draft genome information of white flower Hibiscus syriacus.</title>
        <authorList>
            <person name="Kim Y.-M."/>
        </authorList>
    </citation>
    <scope>NUCLEOTIDE SEQUENCE [LARGE SCALE GENOMIC DNA]</scope>
    <source>
        <strain evidence="9">YM2019G1</strain>
    </source>
</reference>
<keyword evidence="5" id="KW-0804">Transcription</keyword>
<feature type="domain" description="HTH myb-type" evidence="8">
    <location>
        <begin position="27"/>
        <end position="81"/>
    </location>
</feature>
<dbReference type="InterPro" id="IPR017930">
    <property type="entry name" value="Myb_dom"/>
</dbReference>
<dbReference type="InterPro" id="IPR009057">
    <property type="entry name" value="Homeodomain-like_sf"/>
</dbReference>
<dbReference type="PROSITE" id="PS50090">
    <property type="entry name" value="MYB_LIKE"/>
    <property type="match status" value="1"/>
</dbReference>
<dbReference type="PANTHER" id="PTHR47997">
    <property type="entry name" value="MYB DOMAIN PROTEIN 55"/>
    <property type="match status" value="1"/>
</dbReference>
<name>A0A6A2WYI8_HIBSY</name>
<evidence type="ECO:0000259" key="8">
    <source>
        <dbReference type="PROSITE" id="PS51294"/>
    </source>
</evidence>
<accession>A0A6A2WYI8</accession>
<dbReference type="SMART" id="SM00717">
    <property type="entry name" value="SANT"/>
    <property type="match status" value="1"/>
</dbReference>
<dbReference type="PANTHER" id="PTHR47997:SF87">
    <property type="entry name" value="TRANSCRIPTION FACTOR MYB26"/>
    <property type="match status" value="1"/>
</dbReference>
<dbReference type="InterPro" id="IPR051953">
    <property type="entry name" value="Plant_SW-associated_TFs"/>
</dbReference>
<evidence type="ECO:0000313" key="10">
    <source>
        <dbReference type="Proteomes" id="UP000436088"/>
    </source>
</evidence>
<dbReference type="GO" id="GO:0003677">
    <property type="term" value="F:DNA binding"/>
    <property type="evidence" value="ECO:0007669"/>
    <property type="project" value="UniProtKB-KW"/>
</dbReference>
<proteinExistence type="predicted"/>
<evidence type="ECO:0000259" key="7">
    <source>
        <dbReference type="PROSITE" id="PS50090"/>
    </source>
</evidence>
<comment type="caution">
    <text evidence="9">The sequence shown here is derived from an EMBL/GenBank/DDBJ whole genome shotgun (WGS) entry which is preliminary data.</text>
</comment>
<dbReference type="Gene3D" id="1.10.10.60">
    <property type="entry name" value="Homeodomain-like"/>
    <property type="match status" value="2"/>
</dbReference>
<evidence type="ECO:0000313" key="9">
    <source>
        <dbReference type="EMBL" id="KAE8667132.1"/>
    </source>
</evidence>
<dbReference type="Proteomes" id="UP000436088">
    <property type="component" value="Unassembled WGS sequence"/>
</dbReference>
<dbReference type="SUPFAM" id="SSF46689">
    <property type="entry name" value="Homeodomain-like"/>
    <property type="match status" value="1"/>
</dbReference>
<keyword evidence="10" id="KW-1185">Reference proteome</keyword>
<feature type="domain" description="Myb-like" evidence="7">
    <location>
        <begin position="27"/>
        <end position="77"/>
    </location>
</feature>
<gene>
    <name evidence="9" type="ORF">F3Y22_tig00112443pilonHSYRG00070</name>
</gene>
<dbReference type="CDD" id="cd00167">
    <property type="entry name" value="SANT"/>
    <property type="match status" value="1"/>
</dbReference>
<keyword evidence="6" id="KW-0539">Nucleus</keyword>
<dbReference type="InterPro" id="IPR001005">
    <property type="entry name" value="SANT/Myb"/>
</dbReference>
<keyword evidence="4" id="KW-0238">DNA-binding</keyword>
<evidence type="ECO:0000256" key="2">
    <source>
        <dbReference type="ARBA" id="ARBA00022737"/>
    </source>
</evidence>
<evidence type="ECO:0000256" key="5">
    <source>
        <dbReference type="ARBA" id="ARBA00023163"/>
    </source>
</evidence>
<comment type="subcellular location">
    <subcellularLocation>
        <location evidence="1">Nucleus</location>
    </subcellularLocation>
</comment>
<protein>
    <submittedName>
        <fullName evidence="9">Uncharacterized protein</fullName>
    </submittedName>
</protein>
<keyword evidence="2" id="KW-0677">Repeat</keyword>
<sequence length="192" mass="21475">MKNSVPKLAGLQRCVKSCRLRWINYLRPDLKRGSFSPQEAALSIELHSILGSRWAQIAKHLPGRTDNEVKNFWNLSIKKKLISHEHVPALASFASDVHNSNPNLILGAQQDQLFLSSPAAPLLQSFAHHQGLDFKSNSSSLDANLFHHHFQLTPMLLPPLPSPPSFNPFVYIAVCGTPTRSPRSSKSRRCVR</sequence>
<dbReference type="AlphaFoldDB" id="A0A6A2WYI8"/>
<organism evidence="9 10">
    <name type="scientific">Hibiscus syriacus</name>
    <name type="common">Rose of Sharon</name>
    <dbReference type="NCBI Taxonomy" id="106335"/>
    <lineage>
        <taxon>Eukaryota</taxon>
        <taxon>Viridiplantae</taxon>
        <taxon>Streptophyta</taxon>
        <taxon>Embryophyta</taxon>
        <taxon>Tracheophyta</taxon>
        <taxon>Spermatophyta</taxon>
        <taxon>Magnoliopsida</taxon>
        <taxon>eudicotyledons</taxon>
        <taxon>Gunneridae</taxon>
        <taxon>Pentapetalae</taxon>
        <taxon>rosids</taxon>
        <taxon>malvids</taxon>
        <taxon>Malvales</taxon>
        <taxon>Malvaceae</taxon>
        <taxon>Malvoideae</taxon>
        <taxon>Hibiscus</taxon>
    </lineage>
</organism>
<keyword evidence="3" id="KW-0805">Transcription regulation</keyword>
<dbReference type="PROSITE" id="PS51294">
    <property type="entry name" value="HTH_MYB"/>
    <property type="match status" value="1"/>
</dbReference>
<evidence type="ECO:0000256" key="3">
    <source>
        <dbReference type="ARBA" id="ARBA00023015"/>
    </source>
</evidence>
<evidence type="ECO:0000256" key="1">
    <source>
        <dbReference type="ARBA" id="ARBA00004123"/>
    </source>
</evidence>
<dbReference type="Pfam" id="PF00249">
    <property type="entry name" value="Myb_DNA-binding"/>
    <property type="match status" value="1"/>
</dbReference>
<dbReference type="EMBL" id="VEPZ02001581">
    <property type="protein sequence ID" value="KAE8667132.1"/>
    <property type="molecule type" value="Genomic_DNA"/>
</dbReference>